<gene>
    <name evidence="1" type="ORF">VP01_8197g1</name>
</gene>
<dbReference type="EMBL" id="LAVV01013712">
    <property type="protein sequence ID" value="KNZ45372.1"/>
    <property type="molecule type" value="Genomic_DNA"/>
</dbReference>
<dbReference type="Proteomes" id="UP000037035">
    <property type="component" value="Unassembled WGS sequence"/>
</dbReference>
<name>A0A0L6UAV2_9BASI</name>
<reference evidence="1 2" key="1">
    <citation type="submission" date="2015-08" db="EMBL/GenBank/DDBJ databases">
        <title>Next Generation Sequencing and Analysis of the Genome of Puccinia sorghi L Schw, the Causal Agent of Maize Common Rust.</title>
        <authorList>
            <person name="Rochi L."/>
            <person name="Burguener G."/>
            <person name="Darino M."/>
            <person name="Turjanski A."/>
            <person name="Kreff E."/>
            <person name="Dieguez M.J."/>
            <person name="Sacco F."/>
        </authorList>
    </citation>
    <scope>NUCLEOTIDE SEQUENCE [LARGE SCALE GENOMIC DNA]</scope>
    <source>
        <strain evidence="1 2">RO10H11247</strain>
    </source>
</reference>
<dbReference type="VEuPathDB" id="FungiDB:VP01_8197g1"/>
<evidence type="ECO:0000313" key="2">
    <source>
        <dbReference type="Proteomes" id="UP000037035"/>
    </source>
</evidence>
<sequence length="116" mass="13411">LAIYILNLDHYVSGVIEPIDDEIELFDTIKCSSEMEVISKKNYSYYQLHCHSSEFRKLSCQLDKIHITKILILQGPQHVKAFNIENIRKHSETPSANNCQLVTIQRQAAILVKRNN</sequence>
<proteinExistence type="predicted"/>
<dbReference type="AlphaFoldDB" id="A0A0L6UAV2"/>
<accession>A0A0L6UAV2</accession>
<comment type="caution">
    <text evidence="1">The sequence shown here is derived from an EMBL/GenBank/DDBJ whole genome shotgun (WGS) entry which is preliminary data.</text>
</comment>
<organism evidence="1 2">
    <name type="scientific">Puccinia sorghi</name>
    <dbReference type="NCBI Taxonomy" id="27349"/>
    <lineage>
        <taxon>Eukaryota</taxon>
        <taxon>Fungi</taxon>
        <taxon>Dikarya</taxon>
        <taxon>Basidiomycota</taxon>
        <taxon>Pucciniomycotina</taxon>
        <taxon>Pucciniomycetes</taxon>
        <taxon>Pucciniales</taxon>
        <taxon>Pucciniaceae</taxon>
        <taxon>Puccinia</taxon>
    </lineage>
</organism>
<keyword evidence="2" id="KW-1185">Reference proteome</keyword>
<evidence type="ECO:0000313" key="1">
    <source>
        <dbReference type="EMBL" id="KNZ45372.1"/>
    </source>
</evidence>
<feature type="non-terminal residue" evidence="1">
    <location>
        <position position="1"/>
    </location>
</feature>
<protein>
    <submittedName>
        <fullName evidence="1">Uncharacterized protein</fullName>
    </submittedName>
</protein>